<organism evidence="2 3">
    <name type="scientific">Halocaridina rubra</name>
    <name type="common">Hawaiian red shrimp</name>
    <dbReference type="NCBI Taxonomy" id="373956"/>
    <lineage>
        <taxon>Eukaryota</taxon>
        <taxon>Metazoa</taxon>
        <taxon>Ecdysozoa</taxon>
        <taxon>Arthropoda</taxon>
        <taxon>Crustacea</taxon>
        <taxon>Multicrustacea</taxon>
        <taxon>Malacostraca</taxon>
        <taxon>Eumalacostraca</taxon>
        <taxon>Eucarida</taxon>
        <taxon>Decapoda</taxon>
        <taxon>Pleocyemata</taxon>
        <taxon>Caridea</taxon>
        <taxon>Atyoidea</taxon>
        <taxon>Atyidae</taxon>
        <taxon>Halocaridina</taxon>
    </lineage>
</organism>
<keyword evidence="3" id="KW-1185">Reference proteome</keyword>
<evidence type="ECO:0000256" key="1">
    <source>
        <dbReference type="SAM" id="Phobius"/>
    </source>
</evidence>
<keyword evidence="1" id="KW-0472">Membrane</keyword>
<dbReference type="EMBL" id="JAXCGZ010009469">
    <property type="protein sequence ID" value="KAK7077112.1"/>
    <property type="molecule type" value="Genomic_DNA"/>
</dbReference>
<protein>
    <submittedName>
        <fullName evidence="2">Uncharacterized protein</fullName>
    </submittedName>
</protein>
<feature type="non-terminal residue" evidence="2">
    <location>
        <position position="123"/>
    </location>
</feature>
<dbReference type="AlphaFoldDB" id="A0AAN8X3K3"/>
<evidence type="ECO:0000313" key="2">
    <source>
        <dbReference type="EMBL" id="KAK7077112.1"/>
    </source>
</evidence>
<evidence type="ECO:0000313" key="3">
    <source>
        <dbReference type="Proteomes" id="UP001381693"/>
    </source>
</evidence>
<gene>
    <name evidence="2" type="ORF">SK128_010591</name>
</gene>
<sequence length="123" mass="13905">MVALSSLIVIASVFSASSTLTPNSAALKAVDIFIFFYIARLFTIFILHSVQGIILKSQEKKRKKRTTLKRGTTEKSIAVLDNKDIPPPAVYLPEKAHDEIYHNLKKAWWQNQTVADQRADVDY</sequence>
<keyword evidence="1" id="KW-1133">Transmembrane helix</keyword>
<keyword evidence="1" id="KW-0812">Transmembrane</keyword>
<proteinExistence type="predicted"/>
<dbReference type="Gene3D" id="1.20.58.390">
    <property type="entry name" value="Neurotransmitter-gated ion-channel transmembrane domain"/>
    <property type="match status" value="1"/>
</dbReference>
<accession>A0AAN8X3K3</accession>
<feature type="transmembrane region" description="Helical" evidence="1">
    <location>
        <begin position="34"/>
        <end position="55"/>
    </location>
</feature>
<dbReference type="InterPro" id="IPR038050">
    <property type="entry name" value="Neuro_actylchol_rec"/>
</dbReference>
<reference evidence="2 3" key="1">
    <citation type="submission" date="2023-11" db="EMBL/GenBank/DDBJ databases">
        <title>Halocaridina rubra genome assembly.</title>
        <authorList>
            <person name="Smith C."/>
        </authorList>
    </citation>
    <scope>NUCLEOTIDE SEQUENCE [LARGE SCALE GENOMIC DNA]</scope>
    <source>
        <strain evidence="2">EP-1</strain>
        <tissue evidence="2">Whole</tissue>
    </source>
</reference>
<name>A0AAN8X3K3_HALRR</name>
<dbReference type="Proteomes" id="UP001381693">
    <property type="component" value="Unassembled WGS sequence"/>
</dbReference>
<comment type="caution">
    <text evidence="2">The sequence shown here is derived from an EMBL/GenBank/DDBJ whole genome shotgun (WGS) entry which is preliminary data.</text>
</comment>